<dbReference type="EMBL" id="JAULSR010000011">
    <property type="protein sequence ID" value="KAK0609984.1"/>
    <property type="molecule type" value="Genomic_DNA"/>
</dbReference>
<evidence type="ECO:0000313" key="2">
    <source>
        <dbReference type="Proteomes" id="UP001174934"/>
    </source>
</evidence>
<proteinExistence type="predicted"/>
<dbReference type="AlphaFoldDB" id="A0AA39W3X9"/>
<sequence length="130" mass="14210">MTNSTGGVGCEPGYNYFFQTENTKIHILKCAKPPWEQRQDAAIPFHACHVPVSTTVAELLVGFGACNPIPKLNTVTEVVQGGNGKWYKGITFTGDMLPKMAMTCKTLGWDKTRTGLPGQKPVVYLYITKG</sequence>
<organism evidence="1 2">
    <name type="scientific">Bombardia bombarda</name>
    <dbReference type="NCBI Taxonomy" id="252184"/>
    <lineage>
        <taxon>Eukaryota</taxon>
        <taxon>Fungi</taxon>
        <taxon>Dikarya</taxon>
        <taxon>Ascomycota</taxon>
        <taxon>Pezizomycotina</taxon>
        <taxon>Sordariomycetes</taxon>
        <taxon>Sordariomycetidae</taxon>
        <taxon>Sordariales</taxon>
        <taxon>Lasiosphaeriaceae</taxon>
        <taxon>Bombardia</taxon>
    </lineage>
</organism>
<dbReference type="Proteomes" id="UP001174934">
    <property type="component" value="Unassembled WGS sequence"/>
</dbReference>
<reference evidence="1" key="1">
    <citation type="submission" date="2023-06" db="EMBL/GenBank/DDBJ databases">
        <title>Genome-scale phylogeny and comparative genomics of the fungal order Sordariales.</title>
        <authorList>
            <consortium name="Lawrence Berkeley National Laboratory"/>
            <person name="Hensen N."/>
            <person name="Bonometti L."/>
            <person name="Westerberg I."/>
            <person name="Brannstrom I.O."/>
            <person name="Guillou S."/>
            <person name="Cros-Aarteil S."/>
            <person name="Calhoun S."/>
            <person name="Haridas S."/>
            <person name="Kuo A."/>
            <person name="Mondo S."/>
            <person name="Pangilinan J."/>
            <person name="Riley R."/>
            <person name="LaButti K."/>
            <person name="Andreopoulos B."/>
            <person name="Lipzen A."/>
            <person name="Chen C."/>
            <person name="Yanf M."/>
            <person name="Daum C."/>
            <person name="Ng V."/>
            <person name="Clum A."/>
            <person name="Steindorff A."/>
            <person name="Ohm R."/>
            <person name="Martin F."/>
            <person name="Silar P."/>
            <person name="Natvig D."/>
            <person name="Lalanne C."/>
            <person name="Gautier V."/>
            <person name="Ament-velasquez S.L."/>
            <person name="Kruys A."/>
            <person name="Hutchinson M.I."/>
            <person name="Powell A.J."/>
            <person name="Barry K."/>
            <person name="Miller A.N."/>
            <person name="Grigoriev I.V."/>
            <person name="Debuchy R."/>
            <person name="Gladieux P."/>
            <person name="Thoren M.H."/>
            <person name="Johannesson H."/>
        </authorList>
    </citation>
    <scope>NUCLEOTIDE SEQUENCE</scope>
    <source>
        <strain evidence="1">SMH3391-2</strain>
    </source>
</reference>
<protein>
    <submittedName>
        <fullName evidence="1">Uncharacterized protein</fullName>
    </submittedName>
</protein>
<keyword evidence="2" id="KW-1185">Reference proteome</keyword>
<comment type="caution">
    <text evidence="1">The sequence shown here is derived from an EMBL/GenBank/DDBJ whole genome shotgun (WGS) entry which is preliminary data.</text>
</comment>
<gene>
    <name evidence="1" type="ORF">B0T17DRAFT_545651</name>
</gene>
<evidence type="ECO:0000313" key="1">
    <source>
        <dbReference type="EMBL" id="KAK0609984.1"/>
    </source>
</evidence>
<name>A0AA39W3X9_9PEZI</name>
<accession>A0AA39W3X9</accession>